<accession>A0ABX9KC46</accession>
<name>A0ABX9KC46_9BACT</name>
<gene>
    <name evidence="3" type="ORF">ATI61_101755</name>
</gene>
<keyword evidence="4" id="KW-1185">Reference proteome</keyword>
<feature type="compositionally biased region" description="Pro residues" evidence="1">
    <location>
        <begin position="41"/>
        <end position="56"/>
    </location>
</feature>
<dbReference type="RefSeq" id="WP_047858037.1">
    <property type="nucleotide sequence ID" value="NZ_CP011509.1"/>
</dbReference>
<dbReference type="EMBL" id="QUMU01000001">
    <property type="protein sequence ID" value="REG37768.1"/>
    <property type="molecule type" value="Genomic_DNA"/>
</dbReference>
<reference evidence="3 4" key="1">
    <citation type="submission" date="2018-08" db="EMBL/GenBank/DDBJ databases">
        <title>Genomic Encyclopedia of Archaeal and Bacterial Type Strains, Phase II (KMG-II): from individual species to whole genera.</title>
        <authorList>
            <person name="Goeker M."/>
        </authorList>
    </citation>
    <scope>NUCLEOTIDE SEQUENCE [LARGE SCALE GENOMIC DNA]</scope>
    <source>
        <strain evidence="3 4">DSM 2261</strain>
    </source>
</reference>
<comment type="caution">
    <text evidence="3">The sequence shown here is derived from an EMBL/GenBank/DDBJ whole genome shotgun (WGS) entry which is preliminary data.</text>
</comment>
<feature type="region of interest" description="Disordered" evidence="1">
    <location>
        <begin position="22"/>
        <end position="58"/>
    </location>
</feature>
<proteinExistence type="predicted"/>
<evidence type="ECO:0000256" key="2">
    <source>
        <dbReference type="SAM" id="SignalP"/>
    </source>
</evidence>
<evidence type="ECO:0000313" key="3">
    <source>
        <dbReference type="EMBL" id="REG37768.1"/>
    </source>
</evidence>
<feature type="chain" id="PRO_5045424057" description="Porin" evidence="2">
    <location>
        <begin position="24"/>
        <end position="435"/>
    </location>
</feature>
<protein>
    <recommendedName>
        <fullName evidence="5">Porin</fullName>
    </recommendedName>
</protein>
<sequence>MKNARLAALIVSGGLCSATSALAQTTPGTGDATPPSATQPAPTPTPPPAVATPPAPAAADTDENLFRFYGTLTPRFVAGTGAMESFSQPNESAVTAAGNPVFSNFPDAARHTFQVAQSRVGFWLNEKGPLRAQVEIDFVDFTKATPTVASLPRLRIAHVDYTFLPGHSVSLGQDWDLHAPLNPHGINLVGALFQAGNTGFMRQQFKYFYTAPSFELGAAVGFPAPNVGPKDVGFEIGALPTLAVRGTYKFGKSRVGVSALATRIPFNFRAPDERFATALATTLFSELAPSDTTNIRVELNFGQNSANLGLLSLAQGRTATDVQDFGGFISVRQVLTGIHAIYGLAGYQRVLDPSKVVPSYDTPATGGAALTGTGPGLEHNGAVRLGYEIKPNRRLAFVLEGFLYQSHHRLQAADAPNFNPERTSLGVETGAILTF</sequence>
<evidence type="ECO:0000313" key="4">
    <source>
        <dbReference type="Proteomes" id="UP000256345"/>
    </source>
</evidence>
<evidence type="ECO:0008006" key="5">
    <source>
        <dbReference type="Google" id="ProtNLM"/>
    </source>
</evidence>
<keyword evidence="2" id="KW-0732">Signal</keyword>
<dbReference type="Proteomes" id="UP000256345">
    <property type="component" value="Unassembled WGS sequence"/>
</dbReference>
<feature type="signal peptide" evidence="2">
    <location>
        <begin position="1"/>
        <end position="23"/>
    </location>
</feature>
<organism evidence="3 4">
    <name type="scientific">Archangium gephyra</name>
    <dbReference type="NCBI Taxonomy" id="48"/>
    <lineage>
        <taxon>Bacteria</taxon>
        <taxon>Pseudomonadati</taxon>
        <taxon>Myxococcota</taxon>
        <taxon>Myxococcia</taxon>
        <taxon>Myxococcales</taxon>
        <taxon>Cystobacterineae</taxon>
        <taxon>Archangiaceae</taxon>
        <taxon>Archangium</taxon>
    </lineage>
</organism>
<evidence type="ECO:0000256" key="1">
    <source>
        <dbReference type="SAM" id="MobiDB-lite"/>
    </source>
</evidence>
<dbReference type="SUPFAM" id="SSF56935">
    <property type="entry name" value="Porins"/>
    <property type="match status" value="1"/>
</dbReference>